<reference evidence="1 2" key="1">
    <citation type="submission" date="2018-11" db="EMBL/GenBank/DDBJ databases">
        <title>Pseudaminobacter arsenicus sp. nov., an arsenic-resistant bacterium isolated from arsenic-rich aquifers.</title>
        <authorList>
            <person name="Mu Y."/>
        </authorList>
    </citation>
    <scope>NUCLEOTIDE SEQUENCE [LARGE SCALE GENOMIC DNA]</scope>
    <source>
        <strain evidence="1 2">CB3</strain>
    </source>
</reference>
<evidence type="ECO:0000313" key="1">
    <source>
        <dbReference type="EMBL" id="RUM97136.1"/>
    </source>
</evidence>
<evidence type="ECO:0008006" key="3">
    <source>
        <dbReference type="Google" id="ProtNLM"/>
    </source>
</evidence>
<name>A0A432V4Q1_9HYPH</name>
<dbReference type="RefSeq" id="WP_128627309.1">
    <property type="nucleotide sequence ID" value="NZ_RKST01000014.1"/>
</dbReference>
<dbReference type="Proteomes" id="UP000281647">
    <property type="component" value="Unassembled WGS sequence"/>
</dbReference>
<dbReference type="EMBL" id="RKST01000014">
    <property type="protein sequence ID" value="RUM97136.1"/>
    <property type="molecule type" value="Genomic_DNA"/>
</dbReference>
<keyword evidence="2" id="KW-1185">Reference proteome</keyword>
<gene>
    <name evidence="1" type="ORF">EET67_14850</name>
</gene>
<comment type="caution">
    <text evidence="1">The sequence shown here is derived from an EMBL/GenBank/DDBJ whole genome shotgun (WGS) entry which is preliminary data.</text>
</comment>
<accession>A0A432V4Q1</accession>
<dbReference type="AlphaFoldDB" id="A0A432V4Q1"/>
<sequence>MALEEIKARISLLIEQMIEQPEDVHEVHERIREQLNELRAMGMPLPADLVELEKRLDTGFQQADG</sequence>
<organism evidence="1 2">
    <name type="scientific">Borborobacter arsenicus</name>
    <dbReference type="NCBI Taxonomy" id="1851146"/>
    <lineage>
        <taxon>Bacteria</taxon>
        <taxon>Pseudomonadati</taxon>
        <taxon>Pseudomonadota</taxon>
        <taxon>Alphaproteobacteria</taxon>
        <taxon>Hyphomicrobiales</taxon>
        <taxon>Phyllobacteriaceae</taxon>
        <taxon>Borborobacter</taxon>
    </lineage>
</organism>
<dbReference type="OrthoDB" id="9808314at2"/>
<proteinExistence type="predicted"/>
<protein>
    <recommendedName>
        <fullName evidence="3">DUF4404 family protein</fullName>
    </recommendedName>
</protein>
<evidence type="ECO:0000313" key="2">
    <source>
        <dbReference type="Proteomes" id="UP000281647"/>
    </source>
</evidence>